<keyword evidence="4" id="KW-0804">Transcription</keyword>
<accession>A0A2S5GB62</accession>
<dbReference type="EMBL" id="PREZ01000004">
    <property type="protein sequence ID" value="PPA70161.1"/>
    <property type="molecule type" value="Genomic_DNA"/>
</dbReference>
<dbReference type="AlphaFoldDB" id="A0A2S5GB62"/>
<dbReference type="SUPFAM" id="SSF100950">
    <property type="entry name" value="NagB/RpiA/CoA transferase-like"/>
    <property type="match status" value="1"/>
</dbReference>
<evidence type="ECO:0000256" key="2">
    <source>
        <dbReference type="ARBA" id="ARBA00023015"/>
    </source>
</evidence>
<name>A0A2S5GB62_9BACL</name>
<dbReference type="Gene3D" id="3.40.50.1360">
    <property type="match status" value="1"/>
</dbReference>
<organism evidence="7 8">
    <name type="scientific">Jeotgalibacillus proteolyticus</name>
    <dbReference type="NCBI Taxonomy" id="2082395"/>
    <lineage>
        <taxon>Bacteria</taxon>
        <taxon>Bacillati</taxon>
        <taxon>Bacillota</taxon>
        <taxon>Bacilli</taxon>
        <taxon>Bacillales</taxon>
        <taxon>Caryophanaceae</taxon>
        <taxon>Jeotgalibacillus</taxon>
    </lineage>
</organism>
<dbReference type="InterPro" id="IPR048715">
    <property type="entry name" value="CggR_N"/>
</dbReference>
<evidence type="ECO:0000313" key="8">
    <source>
        <dbReference type="Proteomes" id="UP000239047"/>
    </source>
</evidence>
<dbReference type="Pfam" id="PF21715">
    <property type="entry name" value="CggR_N"/>
    <property type="match status" value="1"/>
</dbReference>
<dbReference type="InterPro" id="IPR007324">
    <property type="entry name" value="Sugar-bd_dom_put"/>
</dbReference>
<feature type="domain" description="CggR N-terminal DNA binding" evidence="6">
    <location>
        <begin position="19"/>
        <end position="88"/>
    </location>
</feature>
<evidence type="ECO:0000256" key="4">
    <source>
        <dbReference type="ARBA" id="ARBA00023163"/>
    </source>
</evidence>
<evidence type="ECO:0000259" key="5">
    <source>
        <dbReference type="Pfam" id="PF04198"/>
    </source>
</evidence>
<keyword evidence="3" id="KW-0238">DNA-binding</keyword>
<sequence>MPGFIDIQKRLVPDLLDELQRRYHILRSVRFLQPVGRRSLAQSLGMTERVLRSEVEFLKSQDLLRIHSSGMSLTEEGLDILLPLERLMNEIAGINVMEEAVRDKLGVKKVLIVPGNSDDSPWVKEELGRAAVKSMKACVSDRTIIAVTGGTTMSAVAGMLTPDFASPDMLFVPARGGIGEEIQNQANVICATMAQKSGARHRVLYVPDQVSREMYESIMKEPSINEVMGLITSASIVLHGIGDAATMAKRRNTSEEDLQTILEGEAVGEAFGYYFDVHGKIVHKVKTIGLQLKDLASIPNVFAVAGGPSKANAIQSYFKGAPHSSSTLITDEGAAKELLKGTSLLK</sequence>
<keyword evidence="8" id="KW-1185">Reference proteome</keyword>
<dbReference type="RefSeq" id="WP_104058110.1">
    <property type="nucleotide sequence ID" value="NZ_PREZ01000004.1"/>
</dbReference>
<dbReference type="PANTHER" id="PTHR34294">
    <property type="entry name" value="TRANSCRIPTIONAL REGULATOR-RELATED"/>
    <property type="match status" value="1"/>
</dbReference>
<reference evidence="7 8" key="1">
    <citation type="submission" date="2018-02" db="EMBL/GenBank/DDBJ databases">
        <title>Jeotgalibacillus proteolyticum sp. nov. a protease producing bacterium isolated from ocean sediments of Laizhou Bay.</title>
        <authorList>
            <person name="Li Y."/>
        </authorList>
    </citation>
    <scope>NUCLEOTIDE SEQUENCE [LARGE SCALE GENOMIC DNA]</scope>
    <source>
        <strain evidence="7 8">22-7</strain>
    </source>
</reference>
<comment type="similarity">
    <text evidence="1">Belongs to the SorC transcriptional regulatory family.</text>
</comment>
<dbReference type="GO" id="GO:0030246">
    <property type="term" value="F:carbohydrate binding"/>
    <property type="evidence" value="ECO:0007669"/>
    <property type="project" value="InterPro"/>
</dbReference>
<proteinExistence type="inferred from homology"/>
<evidence type="ECO:0000313" key="7">
    <source>
        <dbReference type="EMBL" id="PPA70161.1"/>
    </source>
</evidence>
<dbReference type="InterPro" id="IPR051054">
    <property type="entry name" value="SorC_transcr_regulators"/>
</dbReference>
<gene>
    <name evidence="7" type="ORF">C4B60_11275</name>
</gene>
<evidence type="ECO:0000259" key="6">
    <source>
        <dbReference type="Pfam" id="PF21715"/>
    </source>
</evidence>
<feature type="domain" description="Sugar-binding" evidence="5">
    <location>
        <begin position="93"/>
        <end position="340"/>
    </location>
</feature>
<dbReference type="InterPro" id="IPR037171">
    <property type="entry name" value="NagB/RpiA_transferase-like"/>
</dbReference>
<dbReference type="InterPro" id="IPR036388">
    <property type="entry name" value="WH-like_DNA-bd_sf"/>
</dbReference>
<comment type="caution">
    <text evidence="7">The sequence shown here is derived from an EMBL/GenBank/DDBJ whole genome shotgun (WGS) entry which is preliminary data.</text>
</comment>
<dbReference type="Pfam" id="PF04198">
    <property type="entry name" value="Sugar-bind"/>
    <property type="match status" value="1"/>
</dbReference>
<dbReference type="Proteomes" id="UP000239047">
    <property type="component" value="Unassembled WGS sequence"/>
</dbReference>
<dbReference type="GO" id="GO:0003677">
    <property type="term" value="F:DNA binding"/>
    <property type="evidence" value="ECO:0007669"/>
    <property type="project" value="UniProtKB-KW"/>
</dbReference>
<dbReference type="PANTHER" id="PTHR34294:SF5">
    <property type="entry name" value="CENTRAL GLYCOLYTIC GENES REGULATOR"/>
    <property type="match status" value="1"/>
</dbReference>
<dbReference type="Gene3D" id="1.10.10.10">
    <property type="entry name" value="Winged helix-like DNA-binding domain superfamily/Winged helix DNA-binding domain"/>
    <property type="match status" value="1"/>
</dbReference>
<dbReference type="OrthoDB" id="9793820at2"/>
<protein>
    <submittedName>
        <fullName evidence="7">Uncharacterized protein</fullName>
    </submittedName>
</protein>
<evidence type="ECO:0000256" key="1">
    <source>
        <dbReference type="ARBA" id="ARBA00010466"/>
    </source>
</evidence>
<evidence type="ECO:0000256" key="3">
    <source>
        <dbReference type="ARBA" id="ARBA00023125"/>
    </source>
</evidence>
<keyword evidence="2" id="KW-0805">Transcription regulation</keyword>
<dbReference type="SUPFAM" id="SSF46785">
    <property type="entry name" value="Winged helix' DNA-binding domain"/>
    <property type="match status" value="1"/>
</dbReference>
<dbReference type="InterPro" id="IPR036390">
    <property type="entry name" value="WH_DNA-bd_sf"/>
</dbReference>